<accession>A0ABY4P2T0</accession>
<dbReference type="RefSeq" id="WP_205413384.1">
    <property type="nucleotide sequence ID" value="NZ_CP091196.1"/>
</dbReference>
<sequence length="68" mass="7607">MSGQYQDWTERPRPAHGGVGIALFEGIGEIGPGWEYYLDLLVAARTGAPRPEFTDYYPAMKPYESLRG</sequence>
<gene>
    <name evidence="1" type="ORF">L1857_29320</name>
</gene>
<organism evidence="1 2">
    <name type="scientific">Amycolatopsis thermalba</name>
    <dbReference type="NCBI Taxonomy" id="944492"/>
    <lineage>
        <taxon>Bacteria</taxon>
        <taxon>Bacillati</taxon>
        <taxon>Actinomycetota</taxon>
        <taxon>Actinomycetes</taxon>
        <taxon>Pseudonocardiales</taxon>
        <taxon>Pseudonocardiaceae</taxon>
        <taxon>Amycolatopsis</taxon>
    </lineage>
</organism>
<protein>
    <submittedName>
        <fullName evidence="1">Uncharacterized protein</fullName>
    </submittedName>
</protein>
<evidence type="ECO:0000313" key="1">
    <source>
        <dbReference type="EMBL" id="UQS26614.1"/>
    </source>
</evidence>
<dbReference type="Proteomes" id="UP000830158">
    <property type="component" value="Chromosome"/>
</dbReference>
<evidence type="ECO:0000313" key="2">
    <source>
        <dbReference type="Proteomes" id="UP000830158"/>
    </source>
</evidence>
<dbReference type="EMBL" id="CP091196">
    <property type="protein sequence ID" value="UQS26614.1"/>
    <property type="molecule type" value="Genomic_DNA"/>
</dbReference>
<proteinExistence type="predicted"/>
<name>A0ABY4P2T0_9PSEU</name>
<reference evidence="1" key="1">
    <citation type="submission" date="2022-01" db="EMBL/GenBank/DDBJ databases">
        <title>PSI-footprinting approach for the identification of protein synthesis inhibitor producers.</title>
        <authorList>
            <person name="Handel F."/>
            <person name="Kulik A."/>
            <person name="Wex K.W."/>
            <person name="Berscheid A."/>
            <person name="Saur J.S."/>
            <person name="Winkler A."/>
            <person name="Wibberg D."/>
            <person name="Kalinowski J."/>
            <person name="Broetz-Oesterhelt H."/>
            <person name="Mast Y."/>
        </authorList>
    </citation>
    <scope>NUCLEOTIDE SEQUENCE</scope>
    <source>
        <strain evidence="1">KNN 49.3e</strain>
    </source>
</reference>
<keyword evidence="2" id="KW-1185">Reference proteome</keyword>